<feature type="compositionally biased region" description="Basic and acidic residues" evidence="1">
    <location>
        <begin position="153"/>
        <end position="171"/>
    </location>
</feature>
<dbReference type="PANTHER" id="PTHR31900">
    <property type="entry name" value="F-BOX/RNI SUPERFAMILY PROTEIN-RELATED"/>
    <property type="match status" value="1"/>
</dbReference>
<organism evidence="3 4">
    <name type="scientific">Hordeum vulgare subsp. vulgare</name>
    <name type="common">Domesticated barley</name>
    <dbReference type="NCBI Taxonomy" id="112509"/>
    <lineage>
        <taxon>Eukaryota</taxon>
        <taxon>Viridiplantae</taxon>
        <taxon>Streptophyta</taxon>
        <taxon>Embryophyta</taxon>
        <taxon>Tracheophyta</taxon>
        <taxon>Spermatophyta</taxon>
        <taxon>Magnoliopsida</taxon>
        <taxon>Liliopsida</taxon>
        <taxon>Poales</taxon>
        <taxon>Poaceae</taxon>
        <taxon>BOP clade</taxon>
        <taxon>Pooideae</taxon>
        <taxon>Triticodae</taxon>
        <taxon>Triticeae</taxon>
        <taxon>Hordeinae</taxon>
        <taxon>Hordeum</taxon>
    </lineage>
</organism>
<accession>A0A8I6Y685</accession>
<evidence type="ECO:0000259" key="2">
    <source>
        <dbReference type="Pfam" id="PF23622"/>
    </source>
</evidence>
<evidence type="ECO:0000313" key="4">
    <source>
        <dbReference type="Proteomes" id="UP000011116"/>
    </source>
</evidence>
<dbReference type="Pfam" id="PF23622">
    <property type="entry name" value="LRR_At1g61320_AtMIF1"/>
    <property type="match status" value="1"/>
</dbReference>
<proteinExistence type="predicted"/>
<keyword evidence="4" id="KW-1185">Reference proteome</keyword>
<reference evidence="4" key="1">
    <citation type="journal article" date="2012" name="Nature">
        <title>A physical, genetic and functional sequence assembly of the barley genome.</title>
        <authorList>
            <consortium name="The International Barley Genome Sequencing Consortium"/>
            <person name="Mayer K.F."/>
            <person name="Waugh R."/>
            <person name="Brown J.W."/>
            <person name="Schulman A."/>
            <person name="Langridge P."/>
            <person name="Platzer M."/>
            <person name="Fincher G.B."/>
            <person name="Muehlbauer G.J."/>
            <person name="Sato K."/>
            <person name="Close T.J."/>
            <person name="Wise R.P."/>
            <person name="Stein N."/>
        </authorList>
    </citation>
    <scope>NUCLEOTIDE SEQUENCE [LARGE SCALE GENOMIC DNA]</scope>
    <source>
        <strain evidence="4">cv. Morex</strain>
    </source>
</reference>
<dbReference type="AlphaFoldDB" id="A0A8I6Y685"/>
<sequence>MDHPQIAGQGREDRLSKLRDGVLGHILSFLGTKEAGRAAALSSRWRYILASVHTVSLEEPEKPIPDYDPNGEYDDPHRPAQPFNTVVTKALYTRTWRPATTAASVPLRVLRVSLESCTAGDASTLNHCVAGALRDAGPELHVHLRLRSAPVCRRPDPDHDVPSSDEDHAAGSDETPVVPEAIDDNDDVASSVDERPPPYWRLPPPLYTVCTQLFSSTALRSLSLGSFRLCPPATISLPALRALHLTQVPDAEEHVQRLISACKVLADLTLEACATVTTLYLVDNTCLRRLIVRCCHKLHTVTIDPSELRSLEYRGGVPGSSFLALPGGGGGGFPSITSCKVDICAVCVDEASSPEQLATLGSFLQRFTLGKYLHLSSARMGSCFLELPLFPSLRYLRLHGRVLRDDPVHHVASTNTILEGAPNLEHLTLFFEPPPPETHHDGPHYFHDRKRMELLQAHNLHYNQYDSLDNALRASVRIAPCLRSRVRRISLVHYQGGRAQRMLASFLLRNALLLNKLYCEFAQGPMWIQMELMREMESWVVNNTARKVFH</sequence>
<dbReference type="PANTHER" id="PTHR31900:SF30">
    <property type="entry name" value="SUPERFAMILY PROTEIN, PUTATIVE-RELATED"/>
    <property type="match status" value="1"/>
</dbReference>
<dbReference type="Proteomes" id="UP000011116">
    <property type="component" value="Chromosome 3H"/>
</dbReference>
<feature type="region of interest" description="Disordered" evidence="1">
    <location>
        <begin position="151"/>
        <end position="195"/>
    </location>
</feature>
<reference evidence="3" key="2">
    <citation type="submission" date="2020-10" db="EMBL/GenBank/DDBJ databases">
        <authorList>
            <person name="Scholz U."/>
            <person name="Mascher M."/>
            <person name="Fiebig A."/>
        </authorList>
    </citation>
    <scope>NUCLEOTIDE SEQUENCE [LARGE SCALE GENOMIC DNA]</scope>
    <source>
        <strain evidence="3">cv. Morex</strain>
    </source>
</reference>
<dbReference type="Gramene" id="HORVU.MOREX.r3.3HG0313980.1">
    <property type="protein sequence ID" value="HORVU.MOREX.r3.3HG0313980.1.CDS1"/>
    <property type="gene ID" value="HORVU.MOREX.r3.3HG0313980"/>
</dbReference>
<dbReference type="EnsemblPlants" id="HORVU.MOREX.r3.3HG0313980.1">
    <property type="protein sequence ID" value="HORVU.MOREX.r3.3HG0313980.1.CDS1"/>
    <property type="gene ID" value="HORVU.MOREX.r3.3HG0313980"/>
</dbReference>
<evidence type="ECO:0000256" key="1">
    <source>
        <dbReference type="SAM" id="MobiDB-lite"/>
    </source>
</evidence>
<name>A0A8I6Y685_HORVV</name>
<dbReference type="SUPFAM" id="SSF52047">
    <property type="entry name" value="RNI-like"/>
    <property type="match status" value="1"/>
</dbReference>
<dbReference type="SUPFAM" id="SSF81383">
    <property type="entry name" value="F-box domain"/>
    <property type="match status" value="1"/>
</dbReference>
<evidence type="ECO:0000313" key="3">
    <source>
        <dbReference type="EnsemblPlants" id="HORVU.MOREX.r3.3HG0313980.1.CDS1"/>
    </source>
</evidence>
<protein>
    <recommendedName>
        <fullName evidence="2">At1g61320/AtMIF1 LRR domain-containing protein</fullName>
    </recommendedName>
</protein>
<dbReference type="Gene3D" id="3.80.10.10">
    <property type="entry name" value="Ribonuclease Inhibitor"/>
    <property type="match status" value="1"/>
</dbReference>
<dbReference type="InterPro" id="IPR036047">
    <property type="entry name" value="F-box-like_dom_sf"/>
</dbReference>
<dbReference type="InterPro" id="IPR055357">
    <property type="entry name" value="LRR_At1g61320_AtMIF1"/>
</dbReference>
<feature type="domain" description="At1g61320/AtMIF1 LRR" evidence="2">
    <location>
        <begin position="216"/>
        <end position="316"/>
    </location>
</feature>
<dbReference type="InterPro" id="IPR032675">
    <property type="entry name" value="LRR_dom_sf"/>
</dbReference>
<dbReference type="InterPro" id="IPR050232">
    <property type="entry name" value="FBL13/AtMIF1-like"/>
</dbReference>
<reference evidence="3" key="3">
    <citation type="submission" date="2022-01" db="UniProtKB">
        <authorList>
            <consortium name="EnsemblPlants"/>
        </authorList>
    </citation>
    <scope>IDENTIFICATION</scope>
    <source>
        <strain evidence="3">subsp. vulgare</strain>
    </source>
</reference>